<sequence length="66" mass="7349">MECYTRIIFGHINPGGGKGNLQNKQCPHAPSRDQTDNGLTPRYEDKPGKWYSFTSMQAEPGGRVLP</sequence>
<feature type="region of interest" description="Disordered" evidence="1">
    <location>
        <begin position="14"/>
        <end position="66"/>
    </location>
</feature>
<dbReference type="KEGG" id="hjo:AY555_09765"/>
<proteinExistence type="predicted"/>
<keyword evidence="3" id="KW-1185">Reference proteome</keyword>
<evidence type="ECO:0000256" key="1">
    <source>
        <dbReference type="SAM" id="MobiDB-lite"/>
    </source>
</evidence>
<dbReference type="Proteomes" id="UP000076066">
    <property type="component" value="Chromosome"/>
</dbReference>
<dbReference type="EMBL" id="CP014525">
    <property type="protein sequence ID" value="AMW35414.1"/>
    <property type="molecule type" value="Genomic_DNA"/>
</dbReference>
<evidence type="ECO:0000313" key="3">
    <source>
        <dbReference type="Proteomes" id="UP000076066"/>
    </source>
</evidence>
<protein>
    <submittedName>
        <fullName evidence="2">Uncharacterized protein</fullName>
    </submittedName>
</protein>
<dbReference type="STRING" id="1549855.AY555_09765"/>
<accession>A0A143DF94</accession>
<evidence type="ECO:0000313" key="2">
    <source>
        <dbReference type="EMBL" id="AMW35414.1"/>
    </source>
</evidence>
<organism evidence="2 3">
    <name type="scientific">Haematospirillum jordaniae</name>
    <dbReference type="NCBI Taxonomy" id="1549855"/>
    <lineage>
        <taxon>Bacteria</taxon>
        <taxon>Pseudomonadati</taxon>
        <taxon>Pseudomonadota</taxon>
        <taxon>Alphaproteobacteria</taxon>
        <taxon>Rhodospirillales</taxon>
        <taxon>Novispirillaceae</taxon>
        <taxon>Haematospirillum</taxon>
    </lineage>
</organism>
<gene>
    <name evidence="2" type="ORF">AY555_09765</name>
</gene>
<reference evidence="2 3" key="1">
    <citation type="submission" date="2016-02" db="EMBL/GenBank/DDBJ databases">
        <title>Complete Genome of H5569, the type strain of the newly described species Haematospirillium jordaniae.</title>
        <authorList>
            <person name="Nicholson A.C."/>
            <person name="Humrighouse B.W."/>
            <person name="Loparov V."/>
            <person name="McQuiston J.R."/>
        </authorList>
    </citation>
    <scope>NUCLEOTIDE SEQUENCE [LARGE SCALE GENOMIC DNA]</scope>
    <source>
        <strain evidence="2 3">H5569</strain>
    </source>
</reference>
<name>A0A143DF94_9PROT</name>
<dbReference type="AlphaFoldDB" id="A0A143DF94"/>